<protein>
    <submittedName>
        <fullName evidence="1">Uncharacterized protein</fullName>
    </submittedName>
</protein>
<accession>A0A5E4QP45</accession>
<sequence>MSLTSFSKFSVLNILKADRIPCFCMDTGAFNTASINCIAFGKDDTKRPKPIASIKSGRINFSTIKYFVKSCPTTFIKLKNIFIVSNGFYEIFFQMSRFIHMALVIVLELGQRYICMYYKGSYAKSRQRDRLLDTKCADIGLSIIYLDKLLGMLHRSSWSKIYAVIWMNIVIGLQRVAVAGTHKLTNTKKKWDFGK</sequence>
<gene>
    <name evidence="1" type="ORF">LSINAPIS_LOCUS10282</name>
</gene>
<reference evidence="1 2" key="1">
    <citation type="submission" date="2017-07" db="EMBL/GenBank/DDBJ databases">
        <authorList>
            <person name="Talla V."/>
            <person name="Backstrom N."/>
        </authorList>
    </citation>
    <scope>NUCLEOTIDE SEQUENCE [LARGE SCALE GENOMIC DNA]</scope>
</reference>
<dbReference type="AlphaFoldDB" id="A0A5E4QP45"/>
<evidence type="ECO:0000313" key="1">
    <source>
        <dbReference type="EMBL" id="VVC99392.1"/>
    </source>
</evidence>
<organism evidence="1 2">
    <name type="scientific">Leptidea sinapis</name>
    <dbReference type="NCBI Taxonomy" id="189913"/>
    <lineage>
        <taxon>Eukaryota</taxon>
        <taxon>Metazoa</taxon>
        <taxon>Ecdysozoa</taxon>
        <taxon>Arthropoda</taxon>
        <taxon>Hexapoda</taxon>
        <taxon>Insecta</taxon>
        <taxon>Pterygota</taxon>
        <taxon>Neoptera</taxon>
        <taxon>Endopterygota</taxon>
        <taxon>Lepidoptera</taxon>
        <taxon>Glossata</taxon>
        <taxon>Ditrysia</taxon>
        <taxon>Papilionoidea</taxon>
        <taxon>Pieridae</taxon>
        <taxon>Dismorphiinae</taxon>
        <taxon>Leptidea</taxon>
    </lineage>
</organism>
<evidence type="ECO:0000313" key="2">
    <source>
        <dbReference type="Proteomes" id="UP000324832"/>
    </source>
</evidence>
<proteinExistence type="predicted"/>
<dbReference type="EMBL" id="FZQP02004111">
    <property type="protein sequence ID" value="VVC99392.1"/>
    <property type="molecule type" value="Genomic_DNA"/>
</dbReference>
<dbReference type="Proteomes" id="UP000324832">
    <property type="component" value="Unassembled WGS sequence"/>
</dbReference>
<keyword evidence="2" id="KW-1185">Reference proteome</keyword>
<name>A0A5E4QP45_9NEOP</name>